<evidence type="ECO:0000256" key="2">
    <source>
        <dbReference type="ARBA" id="ARBA00001946"/>
    </source>
</evidence>
<evidence type="ECO:0000313" key="10">
    <source>
        <dbReference type="Proteomes" id="UP000295252"/>
    </source>
</evidence>
<dbReference type="GO" id="GO:0010945">
    <property type="term" value="F:coenzyme A diphosphatase activity"/>
    <property type="evidence" value="ECO:0007669"/>
    <property type="project" value="EnsemblPlants"/>
</dbReference>
<dbReference type="EMBL" id="HG739085">
    <property type="protein sequence ID" value="CDO96739.1"/>
    <property type="molecule type" value="Genomic_DNA"/>
</dbReference>
<dbReference type="PhylomeDB" id="A0A068TLF3"/>
<dbReference type="GO" id="GO:0000210">
    <property type="term" value="F:NAD+ diphosphatase activity"/>
    <property type="evidence" value="ECO:0007669"/>
    <property type="project" value="EnsemblPlants"/>
</dbReference>
<dbReference type="OrthoDB" id="206213at2759"/>
<dbReference type="OMA" id="EKYVIWA"/>
<keyword evidence="3" id="KW-0479">Metal-binding</keyword>
<dbReference type="SUPFAM" id="SSF55811">
    <property type="entry name" value="Nudix"/>
    <property type="match status" value="1"/>
</dbReference>
<dbReference type="PROSITE" id="PS51462">
    <property type="entry name" value="NUDIX"/>
    <property type="match status" value="1"/>
</dbReference>
<dbReference type="GO" id="GO:2001294">
    <property type="term" value="P:malonyl-CoA catabolic process"/>
    <property type="evidence" value="ECO:0007669"/>
    <property type="project" value="EnsemblPlants"/>
</dbReference>
<evidence type="ECO:0000313" key="9">
    <source>
        <dbReference type="EMBL" id="CDO96739.1"/>
    </source>
</evidence>
<keyword evidence="10" id="KW-1185">Reference proteome</keyword>
<dbReference type="Proteomes" id="UP000295252">
    <property type="component" value="Chromosome IV"/>
</dbReference>
<feature type="region of interest" description="Disordered" evidence="7">
    <location>
        <begin position="26"/>
        <end position="51"/>
    </location>
</feature>
<evidence type="ECO:0000256" key="5">
    <source>
        <dbReference type="ARBA" id="ARBA00022842"/>
    </source>
</evidence>
<dbReference type="GO" id="GO:0015937">
    <property type="term" value="P:coenzyme A biosynthetic process"/>
    <property type="evidence" value="ECO:0007669"/>
    <property type="project" value="EnsemblPlants"/>
</dbReference>
<evidence type="ECO:0000256" key="4">
    <source>
        <dbReference type="ARBA" id="ARBA00022801"/>
    </source>
</evidence>
<dbReference type="STRING" id="49390.A0A068TLF3"/>
<evidence type="ECO:0000256" key="6">
    <source>
        <dbReference type="ARBA" id="ARBA00023211"/>
    </source>
</evidence>
<dbReference type="PANTHER" id="PTHR12992">
    <property type="entry name" value="NUDIX HYDROLASE"/>
    <property type="match status" value="1"/>
</dbReference>
<evidence type="ECO:0000259" key="8">
    <source>
        <dbReference type="PROSITE" id="PS51462"/>
    </source>
</evidence>
<dbReference type="PANTHER" id="PTHR12992:SF41">
    <property type="entry name" value="NUDIX HYDROLASE 11"/>
    <property type="match status" value="1"/>
</dbReference>
<dbReference type="Gramene" id="CDO96739">
    <property type="protein sequence ID" value="CDO96739"/>
    <property type="gene ID" value="GSCOC_T00013851001"/>
</dbReference>
<keyword evidence="4" id="KW-0378">Hydrolase</keyword>
<dbReference type="GO" id="GO:0005829">
    <property type="term" value="C:cytosol"/>
    <property type="evidence" value="ECO:0007669"/>
    <property type="project" value="EnsemblPlants"/>
</dbReference>
<evidence type="ECO:0000256" key="3">
    <source>
        <dbReference type="ARBA" id="ARBA00022723"/>
    </source>
</evidence>
<dbReference type="InterPro" id="IPR000086">
    <property type="entry name" value="NUDIX_hydrolase_dom"/>
</dbReference>
<dbReference type="InParanoid" id="A0A068TLF3"/>
<dbReference type="GO" id="GO:0008893">
    <property type="term" value="F:guanosine-3',5'-bis(diphosphate) 3'-diphosphatase activity"/>
    <property type="evidence" value="ECO:0007669"/>
    <property type="project" value="EnsemblPlants"/>
</dbReference>
<dbReference type="CDD" id="cd03426">
    <property type="entry name" value="NUDIX_CoAse_Nudt7"/>
    <property type="match status" value="1"/>
</dbReference>
<dbReference type="FunFam" id="3.90.79.10:FF:000036">
    <property type="entry name" value="Nudix hydrolase 11"/>
    <property type="match status" value="1"/>
</dbReference>
<evidence type="ECO:0000256" key="1">
    <source>
        <dbReference type="ARBA" id="ARBA00001936"/>
    </source>
</evidence>
<dbReference type="InterPro" id="IPR045121">
    <property type="entry name" value="CoAse"/>
</dbReference>
<dbReference type="Gene3D" id="3.90.79.10">
    <property type="entry name" value="Nucleoside Triphosphate Pyrophosphohydrolase"/>
    <property type="match status" value="1"/>
</dbReference>
<keyword evidence="6" id="KW-0464">Manganese</keyword>
<keyword evidence="5" id="KW-0460">Magnesium</keyword>
<gene>
    <name evidence="9" type="ORF">GSCOC_T00013851001</name>
</gene>
<accession>A0A068TLF3</accession>
<feature type="domain" description="Nudix hydrolase" evidence="8">
    <location>
        <begin position="55"/>
        <end position="211"/>
    </location>
</feature>
<dbReference type="GO" id="GO:0046872">
    <property type="term" value="F:metal ion binding"/>
    <property type="evidence" value="ECO:0007669"/>
    <property type="project" value="UniProtKB-KW"/>
</dbReference>
<reference evidence="10" key="1">
    <citation type="journal article" date="2014" name="Science">
        <title>The coffee genome provides insight into the convergent evolution of caffeine biosynthesis.</title>
        <authorList>
            <person name="Denoeud F."/>
            <person name="Carretero-Paulet L."/>
            <person name="Dereeper A."/>
            <person name="Droc G."/>
            <person name="Guyot R."/>
            <person name="Pietrella M."/>
            <person name="Zheng C."/>
            <person name="Alberti A."/>
            <person name="Anthony F."/>
            <person name="Aprea G."/>
            <person name="Aury J.M."/>
            <person name="Bento P."/>
            <person name="Bernard M."/>
            <person name="Bocs S."/>
            <person name="Campa C."/>
            <person name="Cenci A."/>
            <person name="Combes M.C."/>
            <person name="Crouzillat D."/>
            <person name="Da Silva C."/>
            <person name="Daddiego L."/>
            <person name="De Bellis F."/>
            <person name="Dussert S."/>
            <person name="Garsmeur O."/>
            <person name="Gayraud T."/>
            <person name="Guignon V."/>
            <person name="Jahn K."/>
            <person name="Jamilloux V."/>
            <person name="Joet T."/>
            <person name="Labadie K."/>
            <person name="Lan T."/>
            <person name="Leclercq J."/>
            <person name="Lepelley M."/>
            <person name="Leroy T."/>
            <person name="Li L.T."/>
            <person name="Librado P."/>
            <person name="Lopez L."/>
            <person name="Munoz A."/>
            <person name="Noel B."/>
            <person name="Pallavicini A."/>
            <person name="Perrotta G."/>
            <person name="Poncet V."/>
            <person name="Pot D."/>
            <person name="Priyono X."/>
            <person name="Rigoreau M."/>
            <person name="Rouard M."/>
            <person name="Rozas J."/>
            <person name="Tranchant-Dubreuil C."/>
            <person name="VanBuren R."/>
            <person name="Zhang Q."/>
            <person name="Andrade A.C."/>
            <person name="Argout X."/>
            <person name="Bertrand B."/>
            <person name="de Kochko A."/>
            <person name="Graziosi G."/>
            <person name="Henry R.J."/>
            <person name="Jayarama X."/>
            <person name="Ming R."/>
            <person name="Nagai C."/>
            <person name="Rounsley S."/>
            <person name="Sankoff D."/>
            <person name="Giuliano G."/>
            <person name="Albert V.A."/>
            <person name="Wincker P."/>
            <person name="Lashermes P."/>
        </authorList>
    </citation>
    <scope>NUCLEOTIDE SEQUENCE [LARGE SCALE GENOMIC DNA]</scope>
    <source>
        <strain evidence="10">cv. DH200-94</strain>
    </source>
</reference>
<name>A0A068TLF3_COFCA</name>
<comment type="cofactor">
    <cofactor evidence="2">
        <name>Mg(2+)</name>
        <dbReference type="ChEBI" id="CHEBI:18420"/>
    </cofactor>
</comment>
<evidence type="ECO:0000256" key="7">
    <source>
        <dbReference type="SAM" id="MobiDB-lite"/>
    </source>
</evidence>
<dbReference type="InterPro" id="IPR015797">
    <property type="entry name" value="NUDIX_hydrolase-like_dom_sf"/>
</dbReference>
<comment type="cofactor">
    <cofactor evidence="1">
        <name>Mn(2+)</name>
        <dbReference type="ChEBI" id="CHEBI:29035"/>
    </cofactor>
</comment>
<dbReference type="AlphaFoldDB" id="A0A068TLF3"/>
<proteinExistence type="predicted"/>
<organism evidence="9 10">
    <name type="scientific">Coffea canephora</name>
    <name type="common">Robusta coffee</name>
    <dbReference type="NCBI Taxonomy" id="49390"/>
    <lineage>
        <taxon>Eukaryota</taxon>
        <taxon>Viridiplantae</taxon>
        <taxon>Streptophyta</taxon>
        <taxon>Embryophyta</taxon>
        <taxon>Tracheophyta</taxon>
        <taxon>Spermatophyta</taxon>
        <taxon>Magnoliopsida</taxon>
        <taxon>eudicotyledons</taxon>
        <taxon>Gunneridae</taxon>
        <taxon>Pentapetalae</taxon>
        <taxon>asterids</taxon>
        <taxon>lamiids</taxon>
        <taxon>Gentianales</taxon>
        <taxon>Rubiaceae</taxon>
        <taxon>Ixoroideae</taxon>
        <taxon>Gardenieae complex</taxon>
        <taxon>Bertiereae - Coffeeae clade</taxon>
        <taxon>Coffeeae</taxon>
        <taxon>Coffea</taxon>
    </lineage>
</organism>
<protein>
    <recommendedName>
        <fullName evidence="8">Nudix hydrolase domain-containing protein</fullName>
    </recommendedName>
</protein>
<sequence length="242" mass="27139">MDCNKFEGSQKLNNLAEQLRLYKPPTKYSTNNKITNPIEDDKISNASQHGNAKSNNRAAVLICLFEGIDGDVRVILTKRSSTLSSHSGEVALPGGKVEEGDANDIETALREAKEEIGLDPSLVNVVTVLESFTTKRGISVVPVIGIMQDRCAFKPDANTAEVEEIFDAPLEMFLKDENRREVELEWMGEKYALHFFDHNPENKKFVIWALTAGILIRAASIVYQRLPAFQERRPSFWNRSGL</sequence>
<dbReference type="GO" id="GO:0015938">
    <property type="term" value="P:coenzyme A catabolic process"/>
    <property type="evidence" value="ECO:0007669"/>
    <property type="project" value="TreeGrafter"/>
</dbReference>
<dbReference type="Pfam" id="PF00293">
    <property type="entry name" value="NUDIX"/>
    <property type="match status" value="1"/>
</dbReference>